<evidence type="ECO:0000313" key="2">
    <source>
        <dbReference type="Proteomes" id="UP000036168"/>
    </source>
</evidence>
<reference evidence="1 2" key="1">
    <citation type="journal article" date="2015" name="Int. J. Syst. Evol. Microbiol.">
        <title>Bacillus glycinifermentans sp. nov., isolated from fermented soybean paste.</title>
        <authorList>
            <person name="Kim S.J."/>
            <person name="Dunlap C.A."/>
            <person name="Kwon S.W."/>
            <person name="Rooney A.P."/>
        </authorList>
    </citation>
    <scope>NUCLEOTIDE SEQUENCE [LARGE SCALE GENOMIC DNA]</scope>
    <source>
        <strain evidence="1 2">GO-13</strain>
    </source>
</reference>
<dbReference type="EMBL" id="LECW02000082">
    <property type="protein sequence ID" value="KRT87135.1"/>
    <property type="molecule type" value="Genomic_DNA"/>
</dbReference>
<dbReference type="Proteomes" id="UP000036168">
    <property type="component" value="Unassembled WGS sequence"/>
</dbReference>
<gene>
    <name evidence="1" type="ORF">AB447_209210</name>
</gene>
<organism evidence="1 2">
    <name type="scientific">Bacillus glycinifermentans</name>
    <dbReference type="NCBI Taxonomy" id="1664069"/>
    <lineage>
        <taxon>Bacteria</taxon>
        <taxon>Bacillati</taxon>
        <taxon>Bacillota</taxon>
        <taxon>Bacilli</taxon>
        <taxon>Bacillales</taxon>
        <taxon>Bacillaceae</taxon>
        <taxon>Bacillus</taxon>
    </lineage>
</organism>
<proteinExistence type="predicted"/>
<dbReference type="AlphaFoldDB" id="A0A0T6BIB1"/>
<evidence type="ECO:0000313" key="1">
    <source>
        <dbReference type="EMBL" id="KRT87135.1"/>
    </source>
</evidence>
<sequence>MAGCVFEQDIRKIHQLKIDLLKIAKCIDTCSDKEKSAYQDIACEYSKALKTLKKSIEEAYGVKLCCCPLQP</sequence>
<comment type="caution">
    <text evidence="1">The sequence shown here is derived from an EMBL/GenBank/DDBJ whole genome shotgun (WGS) entry which is preliminary data.</text>
</comment>
<name>A0A0T6BIB1_9BACI</name>
<accession>A0A0T6BIB1</accession>
<protein>
    <submittedName>
        <fullName evidence="1">Uncharacterized protein</fullName>
    </submittedName>
</protein>